<dbReference type="AlphaFoldDB" id="A0A381R509"/>
<dbReference type="SFLD" id="SFLDG01018">
    <property type="entry name" value="Squalene/Phytoene_Synthase_Lik"/>
    <property type="match status" value="1"/>
</dbReference>
<dbReference type="InterPro" id="IPR008949">
    <property type="entry name" value="Isoprenoid_synthase_dom_sf"/>
</dbReference>
<accession>A0A381R509</accession>
<dbReference type="PANTHER" id="PTHR31480">
    <property type="entry name" value="BIFUNCTIONAL LYCOPENE CYCLASE/PHYTOENE SYNTHASE"/>
    <property type="match status" value="1"/>
</dbReference>
<gene>
    <name evidence="2" type="ORF">METZ01_LOCUS39656</name>
</gene>
<dbReference type="EMBL" id="UINC01001700">
    <property type="protein sequence ID" value="SUZ86802.1"/>
    <property type="molecule type" value="Genomic_DNA"/>
</dbReference>
<keyword evidence="1" id="KW-0808">Transferase</keyword>
<dbReference type="SFLD" id="SFLDS00005">
    <property type="entry name" value="Isoprenoid_Synthase_Type_I"/>
    <property type="match status" value="1"/>
</dbReference>
<dbReference type="GO" id="GO:0004311">
    <property type="term" value="F:geranylgeranyl diphosphate synthase activity"/>
    <property type="evidence" value="ECO:0007669"/>
    <property type="project" value="InterPro"/>
</dbReference>
<dbReference type="InterPro" id="IPR033904">
    <property type="entry name" value="Trans_IPPS_HH"/>
</dbReference>
<dbReference type="Pfam" id="PF00494">
    <property type="entry name" value="SQS_PSY"/>
    <property type="match status" value="1"/>
</dbReference>
<dbReference type="GO" id="GO:0051996">
    <property type="term" value="F:squalene synthase [NAD(P)H] activity"/>
    <property type="evidence" value="ECO:0007669"/>
    <property type="project" value="InterPro"/>
</dbReference>
<proteinExistence type="predicted"/>
<dbReference type="InterPro" id="IPR002060">
    <property type="entry name" value="Squ/phyt_synthse"/>
</dbReference>
<reference evidence="2" key="1">
    <citation type="submission" date="2018-05" db="EMBL/GenBank/DDBJ databases">
        <authorList>
            <person name="Lanie J.A."/>
            <person name="Ng W.-L."/>
            <person name="Kazmierczak K.M."/>
            <person name="Andrzejewski T.M."/>
            <person name="Davidsen T.M."/>
            <person name="Wayne K.J."/>
            <person name="Tettelin H."/>
            <person name="Glass J.I."/>
            <person name="Rusch D."/>
            <person name="Podicherti R."/>
            <person name="Tsui H.-C.T."/>
            <person name="Winkler M.E."/>
        </authorList>
    </citation>
    <scope>NUCLEOTIDE SEQUENCE</scope>
</reference>
<dbReference type="CDD" id="cd00683">
    <property type="entry name" value="Trans_IPPS_HH"/>
    <property type="match status" value="1"/>
</dbReference>
<protein>
    <recommendedName>
        <fullName evidence="3">Phytoene synthase</fullName>
    </recommendedName>
</protein>
<sequence>MPTITATPEQVSRAYKVVAASTKAASSNFYYAFITLPPDKRKAVYAGYSFCRMADDIVDNGELGDRAGEALDSLKTKLTEAYAGKGVGDMWLALGHTLNKYPINVQHLLDVVDGCRMDLDGATYETFEDLKKYCKRVASATGLALIEVFGYNDNRAVDYAVDLGIALQLTNILRDITEDLEIGRVYLPANELAEYGVSIEDLRRKRVTPEFTRFMQFQVERARKYLQSGVRLFPLLDKQSRSCPEIMTNVYELLLSKIEKNKYDVLNHRTGLSRFQKLLLISGVWLRSRGIRFV</sequence>
<evidence type="ECO:0008006" key="3">
    <source>
        <dbReference type="Google" id="ProtNLM"/>
    </source>
</evidence>
<dbReference type="SFLD" id="SFLDG01212">
    <property type="entry name" value="Phytoene_synthase_like"/>
    <property type="match status" value="1"/>
</dbReference>
<evidence type="ECO:0000313" key="2">
    <source>
        <dbReference type="EMBL" id="SUZ86802.1"/>
    </source>
</evidence>
<name>A0A381R509_9ZZZZ</name>
<dbReference type="GO" id="GO:0008299">
    <property type="term" value="P:isoprenoid biosynthetic process"/>
    <property type="evidence" value="ECO:0007669"/>
    <property type="project" value="UniProtKB-ARBA"/>
</dbReference>
<organism evidence="2">
    <name type="scientific">marine metagenome</name>
    <dbReference type="NCBI Taxonomy" id="408172"/>
    <lineage>
        <taxon>unclassified sequences</taxon>
        <taxon>metagenomes</taxon>
        <taxon>ecological metagenomes</taxon>
    </lineage>
</organism>
<dbReference type="SUPFAM" id="SSF48576">
    <property type="entry name" value="Terpenoid synthases"/>
    <property type="match status" value="1"/>
</dbReference>
<dbReference type="InterPro" id="IPR044843">
    <property type="entry name" value="Trans_IPPS_bact-type"/>
</dbReference>
<evidence type="ECO:0000256" key="1">
    <source>
        <dbReference type="ARBA" id="ARBA00022679"/>
    </source>
</evidence>
<dbReference type="Gene3D" id="1.10.600.10">
    <property type="entry name" value="Farnesyl Diphosphate Synthase"/>
    <property type="match status" value="1"/>
</dbReference>
<dbReference type="PROSITE" id="PS01045">
    <property type="entry name" value="SQUALEN_PHYTOEN_SYN_2"/>
    <property type="match status" value="1"/>
</dbReference>
<dbReference type="InterPro" id="IPR019845">
    <property type="entry name" value="Squalene/phytoene_synthase_CS"/>
</dbReference>